<dbReference type="SUPFAM" id="SSF82895">
    <property type="entry name" value="TSP-1 type 1 repeat"/>
    <property type="match status" value="1"/>
</dbReference>
<dbReference type="Gene3D" id="2.20.100.10">
    <property type="entry name" value="Thrombospondin type-1 (TSP1) repeat"/>
    <property type="match status" value="1"/>
</dbReference>
<accession>A0ABM0MJ26</accession>
<reference evidence="5" key="1">
    <citation type="submission" date="2025-08" db="UniProtKB">
        <authorList>
            <consortium name="RefSeq"/>
        </authorList>
    </citation>
    <scope>IDENTIFICATION</scope>
    <source>
        <tissue evidence="5">Testes</tissue>
    </source>
</reference>
<protein>
    <submittedName>
        <fullName evidence="5">Thrombospondin type-1 domain-containing protein 1-like</fullName>
    </submittedName>
</protein>
<evidence type="ECO:0000313" key="4">
    <source>
        <dbReference type="Proteomes" id="UP000694865"/>
    </source>
</evidence>
<gene>
    <name evidence="5" type="primary">LOC102803384</name>
</gene>
<evidence type="ECO:0000256" key="1">
    <source>
        <dbReference type="ARBA" id="ARBA00004613"/>
    </source>
</evidence>
<keyword evidence="3" id="KW-0472">Membrane</keyword>
<evidence type="ECO:0000256" key="3">
    <source>
        <dbReference type="SAM" id="Phobius"/>
    </source>
</evidence>
<evidence type="ECO:0000313" key="5">
    <source>
        <dbReference type="RefSeq" id="XP_006820017.1"/>
    </source>
</evidence>
<dbReference type="SMART" id="SM00209">
    <property type="entry name" value="TSP1"/>
    <property type="match status" value="1"/>
</dbReference>
<keyword evidence="3" id="KW-1133">Transmembrane helix</keyword>
<name>A0ABM0MJ26_SACKO</name>
<dbReference type="PANTHER" id="PTHR13723:SF200">
    <property type="entry name" value="ADAM METALLOPEPTIDASE WITH THROMBOSPONDIN TYPE 1 MOTIF B, ISOFORM B"/>
    <property type="match status" value="1"/>
</dbReference>
<dbReference type="InterPro" id="IPR000884">
    <property type="entry name" value="TSP1_rpt"/>
</dbReference>
<dbReference type="PANTHER" id="PTHR13723">
    <property type="entry name" value="ADAMTS A DISINTEGRIN AND METALLOPROTEASE WITH THROMBOSPONDIN MOTIFS PROTEASE"/>
    <property type="match status" value="1"/>
</dbReference>
<organism evidence="4 5">
    <name type="scientific">Saccoglossus kowalevskii</name>
    <name type="common">Acorn worm</name>
    <dbReference type="NCBI Taxonomy" id="10224"/>
    <lineage>
        <taxon>Eukaryota</taxon>
        <taxon>Metazoa</taxon>
        <taxon>Hemichordata</taxon>
        <taxon>Enteropneusta</taxon>
        <taxon>Harrimaniidae</taxon>
        <taxon>Saccoglossus</taxon>
    </lineage>
</organism>
<dbReference type="Proteomes" id="UP000694865">
    <property type="component" value="Unplaced"/>
</dbReference>
<dbReference type="GeneID" id="102803384"/>
<feature type="transmembrane region" description="Helical" evidence="3">
    <location>
        <begin position="124"/>
        <end position="144"/>
    </location>
</feature>
<dbReference type="InterPro" id="IPR050439">
    <property type="entry name" value="ADAMTS_ADAMTS-like"/>
</dbReference>
<keyword evidence="3" id="KW-0812">Transmembrane</keyword>
<dbReference type="InterPro" id="IPR036383">
    <property type="entry name" value="TSP1_rpt_sf"/>
</dbReference>
<comment type="subcellular location">
    <subcellularLocation>
        <location evidence="1">Secreted</location>
    </subcellularLocation>
</comment>
<dbReference type="PROSITE" id="PS50092">
    <property type="entry name" value="TSP1"/>
    <property type="match status" value="1"/>
</dbReference>
<dbReference type="RefSeq" id="XP_006820017.1">
    <property type="nucleotide sequence ID" value="XM_006819954.1"/>
</dbReference>
<keyword evidence="4" id="KW-1185">Reference proteome</keyword>
<dbReference type="Pfam" id="PF00090">
    <property type="entry name" value="TSP_1"/>
    <property type="match status" value="1"/>
</dbReference>
<proteinExistence type="predicted"/>
<evidence type="ECO:0000256" key="2">
    <source>
        <dbReference type="ARBA" id="ARBA00022525"/>
    </source>
</evidence>
<sequence>MGRQIERSSEATLDVVHNIESTFQQDKAAGTLPGELSAIQQVTVIVNGGWGVWYESTECSESCGGGVLVIKRDCSNPSPANGGLDCVGEDSREIPCNEHACSDTLTGDQTTTEDSVSTQWRLPLLMTVLVLLVVCIIAITTIMFRRRKKKARKTEIKQAIVRGSRIYTDVEVASSSFSNPTYQENES</sequence>
<keyword evidence="2" id="KW-0964">Secreted</keyword>